<comment type="cofactor">
    <cofactor evidence="1">
        <name>FAD</name>
        <dbReference type="ChEBI" id="CHEBI:57692"/>
    </cofactor>
</comment>
<evidence type="ECO:0000256" key="2">
    <source>
        <dbReference type="ARBA" id="ARBA00004924"/>
    </source>
</evidence>
<evidence type="ECO:0000259" key="8">
    <source>
        <dbReference type="Pfam" id="PF01494"/>
    </source>
</evidence>
<dbReference type="PRINTS" id="PR00368">
    <property type="entry name" value="FADPNR"/>
</dbReference>
<comment type="pathway">
    <text evidence="2">Siderophore biosynthesis.</text>
</comment>
<dbReference type="Proteomes" id="UP000077349">
    <property type="component" value="Unassembled WGS sequence"/>
</dbReference>
<dbReference type="EC" id="1.1.1.-" evidence="9"/>
<evidence type="ECO:0000256" key="5">
    <source>
        <dbReference type="ARBA" id="ARBA00022827"/>
    </source>
</evidence>
<reference evidence="9 10" key="1">
    <citation type="submission" date="2016-03" db="EMBL/GenBank/DDBJ databases">
        <title>Draft genome sequence of Acetobacter malorum CECT 7742, a strain isolated from strawberry vinegar.</title>
        <authorList>
            <person name="Sainz F."/>
            <person name="Mas A."/>
            <person name="Torija M.J."/>
        </authorList>
    </citation>
    <scope>NUCLEOTIDE SEQUENCE [LARGE SCALE GENOMIC DNA]</scope>
    <source>
        <strain evidence="9 10">CECT 7742</strain>
    </source>
</reference>
<dbReference type="PATRIC" id="fig|178901.10.peg.2741"/>
<dbReference type="eggNOG" id="COG2072">
    <property type="taxonomic scope" value="Bacteria"/>
</dbReference>
<name>A0A087PN46_9PROT</name>
<dbReference type="AlphaFoldDB" id="A0A087PN46"/>
<sequence>MTLSSPPDELPGGLEKLEARLKQDLSWLELPAKTWVPERCVDNRTVRDVVIIGGGMAGLTASGMLTRYGVQNHVVYDRAPAGREGPWVTYARMETLRSPKTLTGPCLGLPSLTFRAWYESRFGVDAWAELGFIPRETWMEYLRWFRKVLDLPVENETELLDIRYRDDGLLDLLLRQQGREESVLARHLVLATGRDGLGGGYMPEIFKALPPEFRAHSEDTINFEALRGRRVTVIGAGASAMDNAAAALEAGAARVDMLIRRKDIPRINKFTGIGSQGVVHGFQALPDAWKWRFLDYTLAAQTPPPRPSTLRVSKHPNAFFHLGCPVDAVAAEGDHLRVTTPRGVFETDFIIAATGFAVDIGQRPELKSIAPSIRFWKDRFTPASEDNPSGSLNPELELSPDLGPAFEFQPKEGVVCPALEKIHCFCFPATLSHGKVSGDIPAISDGADRLAKGIVSSLFVEDRAIHYRNLEQFNTPELQGDEWQDIGF</sequence>
<accession>A0A087PN46</accession>
<evidence type="ECO:0000256" key="3">
    <source>
        <dbReference type="ARBA" id="ARBA00007588"/>
    </source>
</evidence>
<dbReference type="Gene3D" id="3.50.50.60">
    <property type="entry name" value="FAD/NAD(P)-binding domain"/>
    <property type="match status" value="1"/>
</dbReference>
<dbReference type="InterPro" id="IPR025700">
    <property type="entry name" value="Lys/Orn_oxygenase"/>
</dbReference>
<proteinExistence type="inferred from homology"/>
<dbReference type="SUPFAM" id="SSF51905">
    <property type="entry name" value="FAD/NAD(P)-binding domain"/>
    <property type="match status" value="1"/>
</dbReference>
<dbReference type="InterPro" id="IPR002938">
    <property type="entry name" value="FAD-bd"/>
</dbReference>
<dbReference type="Pfam" id="PF01494">
    <property type="entry name" value="FAD_binding_3"/>
    <property type="match status" value="1"/>
</dbReference>
<evidence type="ECO:0000256" key="1">
    <source>
        <dbReference type="ARBA" id="ARBA00001974"/>
    </source>
</evidence>
<organism evidence="9 10">
    <name type="scientific">Acetobacter malorum</name>
    <dbReference type="NCBI Taxonomy" id="178901"/>
    <lineage>
        <taxon>Bacteria</taxon>
        <taxon>Pseudomonadati</taxon>
        <taxon>Pseudomonadota</taxon>
        <taxon>Alphaproteobacteria</taxon>
        <taxon>Acetobacterales</taxon>
        <taxon>Acetobacteraceae</taxon>
        <taxon>Acetobacter</taxon>
    </lineage>
</organism>
<dbReference type="GO" id="GO:0071949">
    <property type="term" value="F:FAD binding"/>
    <property type="evidence" value="ECO:0007669"/>
    <property type="project" value="InterPro"/>
</dbReference>
<keyword evidence="6" id="KW-0521">NADP</keyword>
<dbReference type="EMBL" id="LVHD01000018">
    <property type="protein sequence ID" value="OAG76965.1"/>
    <property type="molecule type" value="Genomic_DNA"/>
</dbReference>
<dbReference type="Pfam" id="PF13434">
    <property type="entry name" value="Lys_Orn_oxgnase"/>
    <property type="match status" value="1"/>
</dbReference>
<dbReference type="InterPro" id="IPR050982">
    <property type="entry name" value="Auxin_biosynth/cation_transpt"/>
</dbReference>
<dbReference type="GO" id="GO:0004497">
    <property type="term" value="F:monooxygenase activity"/>
    <property type="evidence" value="ECO:0007669"/>
    <property type="project" value="TreeGrafter"/>
</dbReference>
<keyword evidence="4" id="KW-0285">Flavoprotein</keyword>
<protein>
    <submittedName>
        <fullName evidence="9">Oxidoreductase</fullName>
        <ecNumber evidence="9">1.1.1.-</ecNumber>
    </submittedName>
</protein>
<gene>
    <name evidence="9" type="ORF">Amal_02743</name>
</gene>
<feature type="domain" description="FAD-binding" evidence="8">
    <location>
        <begin position="48"/>
        <end position="78"/>
    </location>
</feature>
<evidence type="ECO:0000313" key="10">
    <source>
        <dbReference type="Proteomes" id="UP000077349"/>
    </source>
</evidence>
<keyword evidence="5" id="KW-0274">FAD</keyword>
<dbReference type="STRING" id="178901.AmDm5_2801"/>
<keyword evidence="7 9" id="KW-0560">Oxidoreductase</keyword>
<evidence type="ECO:0000256" key="4">
    <source>
        <dbReference type="ARBA" id="ARBA00022630"/>
    </source>
</evidence>
<evidence type="ECO:0000313" key="9">
    <source>
        <dbReference type="EMBL" id="OAG76965.1"/>
    </source>
</evidence>
<dbReference type="PANTHER" id="PTHR43539:SF91">
    <property type="entry name" value="FAD-DEPENDENT URATE HYDROXYLASE"/>
    <property type="match status" value="1"/>
</dbReference>
<dbReference type="PRINTS" id="PR00411">
    <property type="entry name" value="PNDRDTASEI"/>
</dbReference>
<dbReference type="InterPro" id="IPR036188">
    <property type="entry name" value="FAD/NAD-bd_sf"/>
</dbReference>
<evidence type="ECO:0000256" key="7">
    <source>
        <dbReference type="ARBA" id="ARBA00023002"/>
    </source>
</evidence>
<evidence type="ECO:0000256" key="6">
    <source>
        <dbReference type="ARBA" id="ARBA00022857"/>
    </source>
</evidence>
<comment type="caution">
    <text evidence="9">The sequence shown here is derived from an EMBL/GenBank/DDBJ whole genome shotgun (WGS) entry which is preliminary data.</text>
</comment>
<comment type="similarity">
    <text evidence="3">Belongs to the lysine N(6)-hydroxylase/L-ornithine N(5)-oxygenase family.</text>
</comment>
<dbReference type="PANTHER" id="PTHR43539">
    <property type="entry name" value="FLAVIN-BINDING MONOOXYGENASE-LIKE PROTEIN (AFU_ORTHOLOGUE AFUA_4G09220)"/>
    <property type="match status" value="1"/>
</dbReference>